<dbReference type="AlphaFoldDB" id="A0A4C1X6J4"/>
<evidence type="ECO:0000313" key="2">
    <source>
        <dbReference type="Proteomes" id="UP000299102"/>
    </source>
</evidence>
<protein>
    <submittedName>
        <fullName evidence="1">Uncharacterized protein</fullName>
    </submittedName>
</protein>
<proteinExistence type="predicted"/>
<evidence type="ECO:0000313" key="1">
    <source>
        <dbReference type="EMBL" id="GBP58512.1"/>
    </source>
</evidence>
<organism evidence="1 2">
    <name type="scientific">Eumeta variegata</name>
    <name type="common">Bagworm moth</name>
    <name type="synonym">Eumeta japonica</name>
    <dbReference type="NCBI Taxonomy" id="151549"/>
    <lineage>
        <taxon>Eukaryota</taxon>
        <taxon>Metazoa</taxon>
        <taxon>Ecdysozoa</taxon>
        <taxon>Arthropoda</taxon>
        <taxon>Hexapoda</taxon>
        <taxon>Insecta</taxon>
        <taxon>Pterygota</taxon>
        <taxon>Neoptera</taxon>
        <taxon>Endopterygota</taxon>
        <taxon>Lepidoptera</taxon>
        <taxon>Glossata</taxon>
        <taxon>Ditrysia</taxon>
        <taxon>Tineoidea</taxon>
        <taxon>Psychidae</taxon>
        <taxon>Oiketicinae</taxon>
        <taxon>Eumeta</taxon>
    </lineage>
</organism>
<comment type="caution">
    <text evidence="1">The sequence shown here is derived from an EMBL/GenBank/DDBJ whole genome shotgun (WGS) entry which is preliminary data.</text>
</comment>
<keyword evidence="2" id="KW-1185">Reference proteome</keyword>
<reference evidence="1 2" key="1">
    <citation type="journal article" date="2019" name="Commun. Biol.">
        <title>The bagworm genome reveals a unique fibroin gene that provides high tensile strength.</title>
        <authorList>
            <person name="Kono N."/>
            <person name="Nakamura H."/>
            <person name="Ohtoshi R."/>
            <person name="Tomita M."/>
            <person name="Numata K."/>
            <person name="Arakawa K."/>
        </authorList>
    </citation>
    <scope>NUCLEOTIDE SEQUENCE [LARGE SCALE GENOMIC DNA]</scope>
</reference>
<name>A0A4C1X6J4_EUMVA</name>
<gene>
    <name evidence="1" type="ORF">EVAR_33862_1</name>
</gene>
<dbReference type="Proteomes" id="UP000299102">
    <property type="component" value="Unassembled WGS sequence"/>
</dbReference>
<dbReference type="EMBL" id="BGZK01000737">
    <property type="protein sequence ID" value="GBP58512.1"/>
    <property type="molecule type" value="Genomic_DNA"/>
</dbReference>
<accession>A0A4C1X6J4</accession>
<sequence>MCLYMNVTNNNVCAFASVSLEKKKSQAWGRVSLFWDTRKASRFLNHERRGGAALRMPRSTLTSARPRVNQNELAAKLRSSLHSTEKVTDVHCLADCTTESTTLFCELRELVLGGLCKPLTGSDAGADAMSFLFPVFEIKKLQSGEFFYCTDAAYDSVCNDFRGSRNYFVLHRVNEPTDGRLGRLMF</sequence>